<evidence type="ECO:0000313" key="2">
    <source>
        <dbReference type="EMBL" id="OGZ94903.1"/>
    </source>
</evidence>
<dbReference type="Proteomes" id="UP000177152">
    <property type="component" value="Unassembled WGS sequence"/>
</dbReference>
<dbReference type="AlphaFoldDB" id="A0A1G2K6S2"/>
<protein>
    <submittedName>
        <fullName evidence="2">Uncharacterized protein</fullName>
    </submittedName>
</protein>
<dbReference type="EMBL" id="MHQC01000022">
    <property type="protein sequence ID" value="OGZ94903.1"/>
    <property type="molecule type" value="Genomic_DNA"/>
</dbReference>
<gene>
    <name evidence="2" type="ORF">A2633_04820</name>
</gene>
<feature type="chain" id="PRO_5009583369" evidence="1">
    <location>
        <begin position="21"/>
        <end position="173"/>
    </location>
</feature>
<evidence type="ECO:0000313" key="3">
    <source>
        <dbReference type="Proteomes" id="UP000177152"/>
    </source>
</evidence>
<accession>A0A1G2K6S2</accession>
<sequence>MLKTIFAAAILLFSATSVFAQTLLPFPDIPREYRGWDAKEFSCALPNGRAYTATMYMFPTVDGPRLHPGINLSGRMDYILMYAVNGKNIVIWSDTGMKFPGETIESYGYFLRPDGQWIKMPGTEYSSQRQMLASQLTTEQSLIMEMDEINLLCTKMHRDMNEFFLEEFNTYRK</sequence>
<keyword evidence="1" id="KW-0732">Signal</keyword>
<name>A0A1G2K6S2_9BACT</name>
<proteinExistence type="predicted"/>
<reference evidence="2 3" key="1">
    <citation type="journal article" date="2016" name="Nat. Commun.">
        <title>Thousands of microbial genomes shed light on interconnected biogeochemical processes in an aquifer system.</title>
        <authorList>
            <person name="Anantharaman K."/>
            <person name="Brown C.T."/>
            <person name="Hug L.A."/>
            <person name="Sharon I."/>
            <person name="Castelle C.J."/>
            <person name="Probst A.J."/>
            <person name="Thomas B.C."/>
            <person name="Singh A."/>
            <person name="Wilkins M.J."/>
            <person name="Karaoz U."/>
            <person name="Brodie E.L."/>
            <person name="Williams K.H."/>
            <person name="Hubbard S.S."/>
            <person name="Banfield J.F."/>
        </authorList>
    </citation>
    <scope>NUCLEOTIDE SEQUENCE [LARGE SCALE GENOMIC DNA]</scope>
</reference>
<comment type="caution">
    <text evidence="2">The sequence shown here is derived from an EMBL/GenBank/DDBJ whole genome shotgun (WGS) entry which is preliminary data.</text>
</comment>
<evidence type="ECO:0000256" key="1">
    <source>
        <dbReference type="SAM" id="SignalP"/>
    </source>
</evidence>
<organism evidence="2 3">
    <name type="scientific">Candidatus Sungbacteria bacterium RIFCSPHIGHO2_01_FULL_47_32</name>
    <dbReference type="NCBI Taxonomy" id="1802264"/>
    <lineage>
        <taxon>Bacteria</taxon>
        <taxon>Candidatus Sungiibacteriota</taxon>
    </lineage>
</organism>
<feature type="signal peptide" evidence="1">
    <location>
        <begin position="1"/>
        <end position="20"/>
    </location>
</feature>